<comment type="caution">
    <text evidence="1">The sequence shown here is derived from an EMBL/GenBank/DDBJ whole genome shotgun (WGS) entry which is preliminary data.</text>
</comment>
<gene>
    <name evidence="1" type="ORF">SDC9_149960</name>
</gene>
<dbReference type="AlphaFoldDB" id="A0A645EQ65"/>
<dbReference type="Pfam" id="PF09719">
    <property type="entry name" value="C_GCAxxG_C_C"/>
    <property type="match status" value="1"/>
</dbReference>
<reference evidence="1" key="1">
    <citation type="submission" date="2019-08" db="EMBL/GenBank/DDBJ databases">
        <authorList>
            <person name="Kucharzyk K."/>
            <person name="Murdoch R.W."/>
            <person name="Higgins S."/>
            <person name="Loffler F."/>
        </authorList>
    </citation>
    <scope>NUCLEOTIDE SEQUENCE</scope>
</reference>
<dbReference type="EMBL" id="VSSQ01048693">
    <property type="protein sequence ID" value="MPN02744.1"/>
    <property type="molecule type" value="Genomic_DNA"/>
</dbReference>
<name>A0A645EQ65_9ZZZZ</name>
<evidence type="ECO:0000313" key="1">
    <source>
        <dbReference type="EMBL" id="MPN02744.1"/>
    </source>
</evidence>
<sequence>MDMQYVEKARQLRSKGYNCAQAVACSFCDVVGLDEATIFSMMEGFGGGMGGHQATCGALSGAVAIAGLVTSKGSVEGQTKTLTYAKSKALVQAFEARCKSLVCKDLLGEETGVELHSCEHCVEDAVFLVQEMLQNR</sequence>
<accession>A0A645EQ65</accession>
<proteinExistence type="predicted"/>
<organism evidence="1">
    <name type="scientific">bioreactor metagenome</name>
    <dbReference type="NCBI Taxonomy" id="1076179"/>
    <lineage>
        <taxon>unclassified sequences</taxon>
        <taxon>metagenomes</taxon>
        <taxon>ecological metagenomes</taxon>
    </lineage>
</organism>
<protein>
    <recommendedName>
        <fullName evidence="2">C_GCAxxG_C_C family protein</fullName>
    </recommendedName>
</protein>
<dbReference type="InterPro" id="IPR010181">
    <property type="entry name" value="CGCAxxGCC_motif"/>
</dbReference>
<dbReference type="NCBIfam" id="TIGR01909">
    <property type="entry name" value="C_GCAxxG_C_C"/>
    <property type="match status" value="1"/>
</dbReference>
<evidence type="ECO:0008006" key="2">
    <source>
        <dbReference type="Google" id="ProtNLM"/>
    </source>
</evidence>